<name>A0A449B321_9BACT</name>
<organism evidence="1 2">
    <name type="scientific">Mycoplasmopsis citelli</name>
    <dbReference type="NCBI Taxonomy" id="171281"/>
    <lineage>
        <taxon>Bacteria</taxon>
        <taxon>Bacillati</taxon>
        <taxon>Mycoplasmatota</taxon>
        <taxon>Mycoplasmoidales</taxon>
        <taxon>Metamycoplasmataceae</taxon>
        <taxon>Mycoplasmopsis</taxon>
    </lineage>
</organism>
<dbReference type="InterPro" id="IPR058231">
    <property type="entry name" value="MG284-like_C"/>
</dbReference>
<evidence type="ECO:0000313" key="2">
    <source>
        <dbReference type="Proteomes" id="UP000290985"/>
    </source>
</evidence>
<dbReference type="RefSeq" id="WP_129725733.1">
    <property type="nucleotide sequence ID" value="NZ_CP101807.1"/>
</dbReference>
<protein>
    <submittedName>
        <fullName evidence="1">Uncharacterized protein</fullName>
    </submittedName>
</protein>
<dbReference type="Proteomes" id="UP000290985">
    <property type="component" value="Chromosome"/>
</dbReference>
<dbReference type="KEGG" id="mcit:NCTC10181_00827"/>
<keyword evidence="2" id="KW-1185">Reference proteome</keyword>
<gene>
    <name evidence="1" type="ORF">NCTC10181_00827</name>
</gene>
<dbReference type="OrthoDB" id="398491at2"/>
<evidence type="ECO:0000313" key="1">
    <source>
        <dbReference type="EMBL" id="VEU74955.1"/>
    </source>
</evidence>
<sequence length="107" mass="12909">MENKKLFSQKDKIKVNLTAELIAFKNTFKSILDQSLKGDYVDKPLFEKLNQCIENLHKLDQKIILSQWKHGEEKWYMNYFSRSTYYKKRKIAINNFLHCFINDRVSN</sequence>
<dbReference type="NCBIfam" id="NF045770">
    <property type="entry name" value="MPN403_MG284_C"/>
    <property type="match status" value="1"/>
</dbReference>
<dbReference type="EMBL" id="LR215036">
    <property type="protein sequence ID" value="VEU74955.1"/>
    <property type="molecule type" value="Genomic_DNA"/>
</dbReference>
<dbReference type="AlphaFoldDB" id="A0A449B321"/>
<reference evidence="1 2" key="1">
    <citation type="submission" date="2019-01" db="EMBL/GenBank/DDBJ databases">
        <authorList>
            <consortium name="Pathogen Informatics"/>
        </authorList>
    </citation>
    <scope>NUCLEOTIDE SEQUENCE [LARGE SCALE GENOMIC DNA]</scope>
    <source>
        <strain evidence="1 2">NCTC10181</strain>
    </source>
</reference>
<proteinExistence type="predicted"/>
<accession>A0A449B321</accession>